<reference evidence="3 4" key="1">
    <citation type="journal article" date="2023" name="Commun. Biol.">
        <title>Reorganization of the ancestral sex-determining regions during the evolution of trioecy in Pleodorina starrii.</title>
        <authorList>
            <person name="Takahashi K."/>
            <person name="Suzuki S."/>
            <person name="Kawai-Toyooka H."/>
            <person name="Yamamoto K."/>
            <person name="Hamaji T."/>
            <person name="Ootsuki R."/>
            <person name="Yamaguchi H."/>
            <person name="Kawachi M."/>
            <person name="Higashiyama T."/>
            <person name="Nozaki H."/>
        </authorList>
    </citation>
    <scope>NUCLEOTIDE SEQUENCE [LARGE SCALE GENOMIC DNA]</scope>
    <source>
        <strain evidence="3 4">NIES-4479</strain>
    </source>
</reference>
<proteinExistence type="predicted"/>
<keyword evidence="4" id="KW-1185">Reference proteome</keyword>
<keyword evidence="2" id="KW-0411">Iron-sulfur</keyword>
<organism evidence="3 4">
    <name type="scientific">Pleodorina starrii</name>
    <dbReference type="NCBI Taxonomy" id="330485"/>
    <lineage>
        <taxon>Eukaryota</taxon>
        <taxon>Viridiplantae</taxon>
        <taxon>Chlorophyta</taxon>
        <taxon>core chlorophytes</taxon>
        <taxon>Chlorophyceae</taxon>
        <taxon>CS clade</taxon>
        <taxon>Chlamydomonadales</taxon>
        <taxon>Volvocaceae</taxon>
        <taxon>Pleodorina</taxon>
    </lineage>
</organism>
<sequence>MNWRPSLLLYSRTGTRTQSSGGSWLHQLLQSVKSGERHGFANIWRNRIPQSCRLNVVALDFPRLHCPCKVLDGRVTHSHEPQCLTPSLKAQGYVALCCASVVGDATILTHQGAKLRAARALQLDRMRHNLG</sequence>
<protein>
    <submittedName>
        <fullName evidence="3">Uncharacterized protein</fullName>
    </submittedName>
</protein>
<dbReference type="InterPro" id="IPR012675">
    <property type="entry name" value="Beta-grasp_dom_sf"/>
</dbReference>
<comment type="caution">
    <text evidence="3">The sequence shown here is derived from an EMBL/GenBank/DDBJ whole genome shotgun (WGS) entry which is preliminary data.</text>
</comment>
<dbReference type="Gene3D" id="3.10.20.30">
    <property type="match status" value="1"/>
</dbReference>
<dbReference type="AlphaFoldDB" id="A0A9W6BNT8"/>
<keyword evidence="1" id="KW-0479">Metal-binding</keyword>
<dbReference type="GO" id="GO:0051537">
    <property type="term" value="F:2 iron, 2 sulfur cluster binding"/>
    <property type="evidence" value="ECO:0007669"/>
    <property type="project" value="UniProtKB-KW"/>
</dbReference>
<dbReference type="EMBL" id="BRXU01000011">
    <property type="protein sequence ID" value="GLC54726.1"/>
    <property type="molecule type" value="Genomic_DNA"/>
</dbReference>
<dbReference type="Proteomes" id="UP001165080">
    <property type="component" value="Unassembled WGS sequence"/>
</dbReference>
<name>A0A9W6BNT8_9CHLO</name>
<evidence type="ECO:0000313" key="3">
    <source>
        <dbReference type="EMBL" id="GLC54726.1"/>
    </source>
</evidence>
<dbReference type="SUPFAM" id="SSF54292">
    <property type="entry name" value="2Fe-2S ferredoxin-like"/>
    <property type="match status" value="1"/>
</dbReference>
<keyword evidence="1" id="KW-0001">2Fe-2S</keyword>
<evidence type="ECO:0000256" key="2">
    <source>
        <dbReference type="ARBA" id="ARBA00023014"/>
    </source>
</evidence>
<accession>A0A9W6BNT8</accession>
<evidence type="ECO:0000313" key="4">
    <source>
        <dbReference type="Proteomes" id="UP001165080"/>
    </source>
</evidence>
<keyword evidence="1" id="KW-0408">Iron</keyword>
<gene>
    <name evidence="3" type="primary">PLESTB001505</name>
    <name evidence="3" type="ORF">PLESTB_000899700</name>
</gene>
<dbReference type="InterPro" id="IPR036010">
    <property type="entry name" value="2Fe-2S_ferredoxin-like_sf"/>
</dbReference>
<dbReference type="InterPro" id="IPR001041">
    <property type="entry name" value="2Fe-2S_ferredoxin-type"/>
</dbReference>
<evidence type="ECO:0000256" key="1">
    <source>
        <dbReference type="ARBA" id="ARBA00022714"/>
    </source>
</evidence>
<dbReference type="CDD" id="cd00207">
    <property type="entry name" value="fer2"/>
    <property type="match status" value="1"/>
</dbReference>